<dbReference type="Proteomes" id="UP001056855">
    <property type="component" value="Chromosome"/>
</dbReference>
<evidence type="ECO:0000313" key="2">
    <source>
        <dbReference type="Proteomes" id="UP001056855"/>
    </source>
</evidence>
<dbReference type="RefSeq" id="WP_254159428.1">
    <property type="nucleotide sequence ID" value="NZ_CP100355.1"/>
</dbReference>
<accession>A0A9E7NAJ1</accession>
<dbReference type="EMBL" id="CP100355">
    <property type="protein sequence ID" value="UTF54722.1"/>
    <property type="molecule type" value="Genomic_DNA"/>
</dbReference>
<keyword evidence="2" id="KW-1185">Reference proteome</keyword>
<sequence>MTRTIELDDDLAERMESHLEDDETLEEFIAELVAIYEQEGRFLQEGP</sequence>
<dbReference type="AlphaFoldDB" id="A0A9E7NAJ1"/>
<reference evidence="1" key="1">
    <citation type="submission" date="2022-06" db="EMBL/GenBank/DDBJ databases">
        <title>Diverse halophilic archaea isolated from saline environments.</title>
        <authorList>
            <person name="Cui H.-L."/>
        </authorList>
    </citation>
    <scope>NUCLEOTIDE SEQUENCE</scope>
    <source>
        <strain evidence="1">WLHS1</strain>
    </source>
</reference>
<gene>
    <name evidence="1" type="ORF">NGM29_05475</name>
</gene>
<protein>
    <submittedName>
        <fullName evidence="1">Uncharacterized protein</fullName>
    </submittedName>
</protein>
<dbReference type="GeneID" id="73289475"/>
<organism evidence="1 2">
    <name type="scientific">Natronosalvus rutilus</name>
    <dbReference type="NCBI Taxonomy" id="2953753"/>
    <lineage>
        <taxon>Archaea</taxon>
        <taxon>Methanobacteriati</taxon>
        <taxon>Methanobacteriota</taxon>
        <taxon>Stenosarchaea group</taxon>
        <taxon>Halobacteria</taxon>
        <taxon>Halobacteriales</taxon>
        <taxon>Natrialbaceae</taxon>
        <taxon>Natronosalvus</taxon>
    </lineage>
</organism>
<evidence type="ECO:0000313" key="1">
    <source>
        <dbReference type="EMBL" id="UTF54722.1"/>
    </source>
</evidence>
<name>A0A9E7NAJ1_9EURY</name>
<dbReference type="KEGG" id="sawl:NGM29_05475"/>
<dbReference type="InterPro" id="IPR055979">
    <property type="entry name" value="DUF7557"/>
</dbReference>
<proteinExistence type="predicted"/>
<dbReference type="Pfam" id="PF24434">
    <property type="entry name" value="DUF7557"/>
    <property type="match status" value="1"/>
</dbReference>